<dbReference type="PANTHER" id="PTHR44329:SF288">
    <property type="entry name" value="MITOGEN-ACTIVATED PROTEIN KINASE KINASE KINASE 20"/>
    <property type="match status" value="1"/>
</dbReference>
<dbReference type="PROSITE" id="PS50011">
    <property type="entry name" value="PROTEIN_KINASE_DOM"/>
    <property type="match status" value="1"/>
</dbReference>
<dbReference type="Gene3D" id="1.10.510.10">
    <property type="entry name" value="Transferase(Phosphotransferase) domain 1"/>
    <property type="match status" value="1"/>
</dbReference>
<evidence type="ECO:0000259" key="5">
    <source>
        <dbReference type="PROSITE" id="PS50011"/>
    </source>
</evidence>
<dbReference type="InterPro" id="IPR011009">
    <property type="entry name" value="Kinase-like_dom_sf"/>
</dbReference>
<keyword evidence="2" id="KW-0547">Nucleotide-binding</keyword>
<evidence type="ECO:0000313" key="7">
    <source>
        <dbReference type="Proteomes" id="UP000292702"/>
    </source>
</evidence>
<evidence type="ECO:0000256" key="2">
    <source>
        <dbReference type="ARBA" id="ARBA00022741"/>
    </source>
</evidence>
<proteinExistence type="predicted"/>
<keyword evidence="3" id="KW-0418">Kinase</keyword>
<dbReference type="GO" id="GO:0005524">
    <property type="term" value="F:ATP binding"/>
    <property type="evidence" value="ECO:0007669"/>
    <property type="project" value="UniProtKB-KW"/>
</dbReference>
<evidence type="ECO:0000256" key="4">
    <source>
        <dbReference type="ARBA" id="ARBA00022840"/>
    </source>
</evidence>
<dbReference type="Pfam" id="PF07714">
    <property type="entry name" value="PK_Tyr_Ser-Thr"/>
    <property type="match status" value="1"/>
</dbReference>
<reference evidence="6 7" key="1">
    <citation type="submission" date="2018-11" db="EMBL/GenBank/DDBJ databases">
        <title>Genome assembly of Steccherinum ochraceum LE-BIN_3174, the white-rot fungus of the Steccherinaceae family (The Residual Polyporoid clade, Polyporales, Basidiomycota).</title>
        <authorList>
            <person name="Fedorova T.V."/>
            <person name="Glazunova O.A."/>
            <person name="Landesman E.O."/>
            <person name="Moiseenko K.V."/>
            <person name="Psurtseva N.V."/>
            <person name="Savinova O.S."/>
            <person name="Shakhova N.V."/>
            <person name="Tyazhelova T.V."/>
            <person name="Vasina D.V."/>
        </authorList>
    </citation>
    <scope>NUCLEOTIDE SEQUENCE [LARGE SCALE GENOMIC DNA]</scope>
    <source>
        <strain evidence="6 7">LE-BIN_3174</strain>
    </source>
</reference>
<dbReference type="STRING" id="92696.A0A4R0RNS0"/>
<feature type="domain" description="Protein kinase" evidence="5">
    <location>
        <begin position="1"/>
        <end position="314"/>
    </location>
</feature>
<evidence type="ECO:0000313" key="6">
    <source>
        <dbReference type="EMBL" id="TCD64004.1"/>
    </source>
</evidence>
<dbReference type="GO" id="GO:0004674">
    <property type="term" value="F:protein serine/threonine kinase activity"/>
    <property type="evidence" value="ECO:0007669"/>
    <property type="project" value="TreeGrafter"/>
</dbReference>
<evidence type="ECO:0000256" key="1">
    <source>
        <dbReference type="ARBA" id="ARBA00022679"/>
    </source>
</evidence>
<gene>
    <name evidence="6" type="ORF">EIP91_004672</name>
</gene>
<organism evidence="6 7">
    <name type="scientific">Steccherinum ochraceum</name>
    <dbReference type="NCBI Taxonomy" id="92696"/>
    <lineage>
        <taxon>Eukaryota</taxon>
        <taxon>Fungi</taxon>
        <taxon>Dikarya</taxon>
        <taxon>Basidiomycota</taxon>
        <taxon>Agaricomycotina</taxon>
        <taxon>Agaricomycetes</taxon>
        <taxon>Polyporales</taxon>
        <taxon>Steccherinaceae</taxon>
        <taxon>Steccherinum</taxon>
    </lineage>
</organism>
<name>A0A4R0RNS0_9APHY</name>
<dbReference type="InterPro" id="IPR000719">
    <property type="entry name" value="Prot_kinase_dom"/>
</dbReference>
<dbReference type="AlphaFoldDB" id="A0A4R0RNS0"/>
<dbReference type="OrthoDB" id="2802347at2759"/>
<dbReference type="InterPro" id="IPR051681">
    <property type="entry name" value="Ser/Thr_Kinases-Pseudokinases"/>
</dbReference>
<keyword evidence="1" id="KW-0808">Transferase</keyword>
<evidence type="ECO:0000256" key="3">
    <source>
        <dbReference type="ARBA" id="ARBA00022777"/>
    </source>
</evidence>
<accession>A0A4R0RNS0</accession>
<keyword evidence="7" id="KW-1185">Reference proteome</keyword>
<sequence>MTLPSCESTLGTLFSRQAYSDHVKHCARDCTTFSQDFVVRLKLCLEGSEDINSLLNVSVTRAQHAIDLLDEALLSQQAKAYKVKIHRILVKLARKSKKSPNSLFKSAIHFQSMQPITGGGFADIFDADLDGVKVAIKRLRSFITESWIFRWMHQSASGLQYLHEEGVIHGDLRGPNMLIDSDYKLMLTDFGLSVFSECTSHAYGSKRGGNPRWIAPELVDTSSGKFQRPTKATDVFSLSRTYLELCTGKPPYPELSSPQVCFKLWTNEHPERPSLPGGEELQESLWLMMQQCWSPNPLERPSALQLMEFTKELLSSHRS</sequence>
<dbReference type="PANTHER" id="PTHR44329">
    <property type="entry name" value="SERINE/THREONINE-PROTEIN KINASE TNNI3K-RELATED"/>
    <property type="match status" value="1"/>
</dbReference>
<dbReference type="Proteomes" id="UP000292702">
    <property type="component" value="Unassembled WGS sequence"/>
</dbReference>
<protein>
    <recommendedName>
        <fullName evidence="5">Protein kinase domain-containing protein</fullName>
    </recommendedName>
</protein>
<dbReference type="InterPro" id="IPR001245">
    <property type="entry name" value="Ser-Thr/Tyr_kinase_cat_dom"/>
</dbReference>
<comment type="caution">
    <text evidence="6">The sequence shown here is derived from an EMBL/GenBank/DDBJ whole genome shotgun (WGS) entry which is preliminary data.</text>
</comment>
<dbReference type="SUPFAM" id="SSF56112">
    <property type="entry name" value="Protein kinase-like (PK-like)"/>
    <property type="match status" value="1"/>
</dbReference>
<keyword evidence="4" id="KW-0067">ATP-binding</keyword>
<dbReference type="EMBL" id="RWJN01000261">
    <property type="protein sequence ID" value="TCD64004.1"/>
    <property type="molecule type" value="Genomic_DNA"/>
</dbReference>